<dbReference type="Pfam" id="PF09037">
    <property type="entry name" value="Sulphotransf"/>
    <property type="match status" value="1"/>
</dbReference>
<dbReference type="InterPro" id="IPR027417">
    <property type="entry name" value="P-loop_NTPase"/>
</dbReference>
<dbReference type="RefSeq" id="WP_320297450.1">
    <property type="nucleotide sequence ID" value="NZ_JAVIIU010000010.1"/>
</dbReference>
<accession>A0ABU4YLB9</accession>
<evidence type="ECO:0000259" key="1">
    <source>
        <dbReference type="Pfam" id="PF09037"/>
    </source>
</evidence>
<organism evidence="2 3">
    <name type="scientific">Mesorhizobium humile</name>
    <dbReference type="NCBI Taxonomy" id="3072313"/>
    <lineage>
        <taxon>Bacteria</taxon>
        <taxon>Pseudomonadati</taxon>
        <taxon>Pseudomonadota</taxon>
        <taxon>Alphaproteobacteria</taxon>
        <taxon>Hyphomicrobiales</taxon>
        <taxon>Phyllobacteriaceae</taxon>
        <taxon>Mesorhizobium</taxon>
    </lineage>
</organism>
<proteinExistence type="predicted"/>
<comment type="caution">
    <text evidence="2">The sequence shown here is derived from an EMBL/GenBank/DDBJ whole genome shotgun (WGS) entry which is preliminary data.</text>
</comment>
<evidence type="ECO:0000313" key="3">
    <source>
        <dbReference type="Proteomes" id="UP001280156"/>
    </source>
</evidence>
<keyword evidence="3" id="KW-1185">Reference proteome</keyword>
<feature type="domain" description="Sulphotransferase Stf0" evidence="1">
    <location>
        <begin position="31"/>
        <end position="240"/>
    </location>
</feature>
<evidence type="ECO:0000313" key="2">
    <source>
        <dbReference type="EMBL" id="MDX8486744.1"/>
    </source>
</evidence>
<dbReference type="Proteomes" id="UP001280156">
    <property type="component" value="Unassembled WGS sequence"/>
</dbReference>
<dbReference type="Gene3D" id="3.40.50.300">
    <property type="entry name" value="P-loop containing nucleotide triphosphate hydrolases"/>
    <property type="match status" value="1"/>
</dbReference>
<dbReference type="SUPFAM" id="SSF52540">
    <property type="entry name" value="P-loop containing nucleoside triphosphate hydrolases"/>
    <property type="match status" value="1"/>
</dbReference>
<protein>
    <submittedName>
        <fullName evidence="2">Stf0 family sulfotransferase</fullName>
    </submittedName>
</protein>
<reference evidence="2 3" key="1">
    <citation type="submission" date="2023-08" db="EMBL/GenBank/DDBJ databases">
        <title>Implementing the SeqCode for naming new Mesorhizobium species isolated from Vachellia karroo root nodules.</title>
        <authorList>
            <person name="Van Lill M."/>
        </authorList>
    </citation>
    <scope>NUCLEOTIDE SEQUENCE [LARGE SCALE GENOMIC DNA]</scope>
    <source>
        <strain evidence="2 3">VK2B</strain>
    </source>
</reference>
<dbReference type="EMBL" id="JAVIIV010000009">
    <property type="protein sequence ID" value="MDX8486744.1"/>
    <property type="molecule type" value="Genomic_DNA"/>
</dbReference>
<gene>
    <name evidence="2" type="ORF">RFM52_16180</name>
</gene>
<dbReference type="InterPro" id="IPR024628">
    <property type="entry name" value="Sulfotransferase_Stf0_dom"/>
</dbReference>
<name>A0ABU4YLB9_9HYPH</name>
<sequence length="275" mass="30846">MAGSHFDETYTRLLSADFDREGATGNPYRILVCTTPRTAGHTYCQVMRDFGFGLPTEYFQWQFAIPLMRRWAGDDTFDVPALDRSASSYGKHLLMRRSVDGVFAAKLFFGNLDFARRSIGEDDASSFYVFLSRRNKVDQTVSLLSMLHTGQPFDGGETLPGVPMLRTISQKAVIDTVRHIADSEAKWRSYLSTIDVTRVAHVAYEDFVASPHDNVKATMRNWFPARNLRNDAAAPNGRYSNDASVKSIIARQFGGLIRQLWRDMPGEAGQGRSAP</sequence>